<feature type="transmembrane region" description="Helical" evidence="13">
    <location>
        <begin position="39"/>
        <end position="61"/>
    </location>
</feature>
<dbReference type="EMBL" id="CP133270">
    <property type="protein sequence ID" value="WVX66954.1"/>
    <property type="molecule type" value="Genomic_DNA"/>
</dbReference>
<keyword evidence="4 13" id="KW-1003">Cell membrane</keyword>
<comment type="catalytic activity">
    <reaction evidence="13">
        <text>K(+)(in) + H(+)(in) = K(+)(out) + H(+)(out)</text>
        <dbReference type="Rhea" id="RHEA:28490"/>
        <dbReference type="ChEBI" id="CHEBI:15378"/>
        <dbReference type="ChEBI" id="CHEBI:29103"/>
    </reaction>
</comment>
<evidence type="ECO:0000256" key="13">
    <source>
        <dbReference type="HAMAP-Rule" id="MF_01522"/>
    </source>
</evidence>
<evidence type="ECO:0000256" key="3">
    <source>
        <dbReference type="ARBA" id="ARBA00022448"/>
    </source>
</evidence>
<feature type="transmembrane region" description="Helical" evidence="13">
    <location>
        <begin position="129"/>
        <end position="148"/>
    </location>
</feature>
<evidence type="ECO:0000259" key="14">
    <source>
        <dbReference type="Pfam" id="PF02705"/>
    </source>
</evidence>
<keyword evidence="9 13" id="KW-0630">Potassium</keyword>
<feature type="transmembrane region" description="Helical" evidence="13">
    <location>
        <begin position="414"/>
        <end position="432"/>
    </location>
</feature>
<feature type="transmembrane region" description="Helical" evidence="13">
    <location>
        <begin position="354"/>
        <end position="374"/>
    </location>
</feature>
<feature type="transmembrane region" description="Helical" evidence="13">
    <location>
        <begin position="328"/>
        <end position="348"/>
    </location>
</feature>
<dbReference type="HAMAP" id="MF_01522">
    <property type="entry name" value="Kup"/>
    <property type="match status" value="1"/>
</dbReference>
<comment type="similarity">
    <text evidence="2 13">Belongs to the HAK/KUP transporter (TC 2.A.72) family.</text>
</comment>
<proteinExistence type="inferred from homology"/>
<keyword evidence="8 13" id="KW-0769">Symport</keyword>
<feature type="transmembrane region" description="Helical" evidence="13">
    <location>
        <begin position="238"/>
        <end position="260"/>
    </location>
</feature>
<feature type="transmembrane region" description="Helical" evidence="13">
    <location>
        <begin position="386"/>
        <end position="408"/>
    </location>
</feature>
<feature type="domain" description="K+ potassium transporter C-terminal" evidence="15">
    <location>
        <begin position="466"/>
        <end position="611"/>
    </location>
</feature>
<evidence type="ECO:0000256" key="10">
    <source>
        <dbReference type="ARBA" id="ARBA00022989"/>
    </source>
</evidence>
<evidence type="ECO:0000256" key="8">
    <source>
        <dbReference type="ARBA" id="ARBA00022847"/>
    </source>
</evidence>
<feature type="transmembrane region" description="Helical" evidence="13">
    <location>
        <begin position="93"/>
        <end position="117"/>
    </location>
</feature>
<feature type="domain" description="K+ potassium transporter integral membrane" evidence="14">
    <location>
        <begin position="4"/>
        <end position="454"/>
    </location>
</feature>
<dbReference type="InterPro" id="IPR053951">
    <property type="entry name" value="K_trans_N"/>
</dbReference>
<dbReference type="PANTHER" id="PTHR30540">
    <property type="entry name" value="OSMOTIC STRESS POTASSIUM TRANSPORTER"/>
    <property type="match status" value="1"/>
</dbReference>
<keyword evidence="5" id="KW-0997">Cell inner membrane</keyword>
<dbReference type="PANTHER" id="PTHR30540:SF79">
    <property type="entry name" value="LOW AFFINITY POTASSIUM TRANSPORT SYSTEM PROTEIN KUP"/>
    <property type="match status" value="1"/>
</dbReference>
<dbReference type="Pfam" id="PF22776">
    <property type="entry name" value="K_trans_C"/>
    <property type="match status" value="1"/>
</dbReference>
<evidence type="ECO:0000256" key="11">
    <source>
        <dbReference type="ARBA" id="ARBA00023065"/>
    </source>
</evidence>
<gene>
    <name evidence="13" type="primary">kup</name>
    <name evidence="16" type="ORF">Bealeia1_01149</name>
</gene>
<dbReference type="InterPro" id="IPR053952">
    <property type="entry name" value="K_trans_C"/>
</dbReference>
<evidence type="ECO:0000259" key="15">
    <source>
        <dbReference type="Pfam" id="PF22776"/>
    </source>
</evidence>
<dbReference type="InterPro" id="IPR023051">
    <property type="entry name" value="Kup"/>
</dbReference>
<evidence type="ECO:0000313" key="17">
    <source>
        <dbReference type="Proteomes" id="UP001330434"/>
    </source>
</evidence>
<evidence type="ECO:0000256" key="12">
    <source>
        <dbReference type="ARBA" id="ARBA00023136"/>
    </source>
</evidence>
<evidence type="ECO:0000256" key="2">
    <source>
        <dbReference type="ARBA" id="ARBA00007019"/>
    </source>
</evidence>
<dbReference type="Proteomes" id="UP001330434">
    <property type="component" value="Chromosome"/>
</dbReference>
<evidence type="ECO:0000256" key="1">
    <source>
        <dbReference type="ARBA" id="ARBA00004141"/>
    </source>
</evidence>
<evidence type="ECO:0000256" key="7">
    <source>
        <dbReference type="ARBA" id="ARBA00022692"/>
    </source>
</evidence>
<dbReference type="InterPro" id="IPR003855">
    <property type="entry name" value="K+_transporter"/>
</dbReference>
<protein>
    <recommendedName>
        <fullName evidence="13">Probable potassium transport system protein Kup</fullName>
    </recommendedName>
</protein>
<keyword evidence="7 13" id="KW-0812">Transmembrane</keyword>
<sequence length="613" mass="68117">MPLLMMGALGIVYGDIGTSPLYAIRECLNSLQVGTTPENILGILSLVFWSITLIVSLKYVVLIMRADNHGEGGILALLTLAISNSKKKKSPNLLMLGLLGAALFLGDGIITPAISVLSALEGLSVISPTLTPFILPLSILVLILLFWYQEKGTGQIGVLFGPIMLVWFFTIGLLGIFGCLHHPEVFQALNPLYAISFLIHHSWGSFATLGAVVLALTGAEALYADMGHFGPSPIRRSWFGFVYPSLILNYFGQGAVLLHYPEALTNPFYFLAPTWGLIPMVILSTAATIIASQALISGVFSVTWQAIQLNYLPRMHVLHTSHHHIGQVYVSMMNWIFLTLIILVVLMFKNSTALASAYGFAVTGLMMITTILTGQVAQEKWGWPPLVAYLVFLPFLFIDIVFFSATSLKVLDGAWFPMLLGGIAFLIMSTWYKGRNVLQSHAEYATFSYEDLLEMLKEAKPLRVAGNAIYMTSSPGRIPSSFTINYKHNKVIHERLIFLSIIIENVPHIHSKNRVTFEKLGEDVFRVRATYGFMEVPNITAITERCKAEGLYMDPEETTVFLTRGIPFATVHPQMPKWRSKLYILLAKNAMSATEFFRIPYARVIELGARWRL</sequence>
<feature type="transmembrane region" description="Helical" evidence="13">
    <location>
        <begin position="203"/>
        <end position="226"/>
    </location>
</feature>
<keyword evidence="10 13" id="KW-1133">Transmembrane helix</keyword>
<accession>A0ABZ2C3B8</accession>
<evidence type="ECO:0000256" key="9">
    <source>
        <dbReference type="ARBA" id="ARBA00022958"/>
    </source>
</evidence>
<comment type="subcellular location">
    <subcellularLocation>
        <location evidence="13">Cell membrane</location>
        <topology evidence="13">Multi-pass membrane protein</topology>
    </subcellularLocation>
    <subcellularLocation>
        <location evidence="1">Membrane</location>
        <topology evidence="1">Multi-pass membrane protein</topology>
    </subcellularLocation>
</comment>
<comment type="function">
    <text evidence="13">Transport of potassium into the cell. Likely operates as a K(+):H(+) symporter.</text>
</comment>
<name>A0ABZ2C3B8_9PROT</name>
<reference evidence="16 17" key="1">
    <citation type="journal article" date="2024" name="Environ. Microbiol.">
        <title>Novel evolutionary insights on the interactions of the Holosporales (Alphaproteobacteria) with eukaryotic hosts from comparative genomics.</title>
        <authorList>
            <person name="Giovannini M."/>
            <person name="Petroni G."/>
            <person name="Castelli M."/>
        </authorList>
    </citation>
    <scope>NUCLEOTIDE SEQUENCE [LARGE SCALE GENOMIC DNA]</scope>
    <source>
        <strain evidence="16 17">US_Bl 15I1</strain>
    </source>
</reference>
<keyword evidence="11 13" id="KW-0406">Ion transport</keyword>
<evidence type="ECO:0000256" key="5">
    <source>
        <dbReference type="ARBA" id="ARBA00022519"/>
    </source>
</evidence>
<keyword evidence="12 13" id="KW-0472">Membrane</keyword>
<keyword evidence="3 13" id="KW-0813">Transport</keyword>
<keyword evidence="17" id="KW-1185">Reference proteome</keyword>
<feature type="transmembrane region" description="Helical" evidence="13">
    <location>
        <begin position="160"/>
        <end position="183"/>
    </location>
</feature>
<feature type="transmembrane region" description="Helical" evidence="13">
    <location>
        <begin position="280"/>
        <end position="307"/>
    </location>
</feature>
<evidence type="ECO:0000313" key="16">
    <source>
        <dbReference type="EMBL" id="WVX66954.1"/>
    </source>
</evidence>
<dbReference type="Pfam" id="PF02705">
    <property type="entry name" value="K_trans"/>
    <property type="match status" value="1"/>
</dbReference>
<evidence type="ECO:0000256" key="6">
    <source>
        <dbReference type="ARBA" id="ARBA00022538"/>
    </source>
</evidence>
<keyword evidence="6 13" id="KW-0633">Potassium transport</keyword>
<evidence type="ECO:0000256" key="4">
    <source>
        <dbReference type="ARBA" id="ARBA00022475"/>
    </source>
</evidence>
<organism evidence="16 17">
    <name type="scientific">Candidatus Bealeia paramacronuclearis</name>
    <dbReference type="NCBI Taxonomy" id="1921001"/>
    <lineage>
        <taxon>Bacteria</taxon>
        <taxon>Pseudomonadati</taxon>
        <taxon>Pseudomonadota</taxon>
        <taxon>Alphaproteobacteria</taxon>
        <taxon>Holosporales</taxon>
        <taxon>Holosporaceae</taxon>
        <taxon>Candidatus Bealeia</taxon>
    </lineage>
</organism>